<keyword evidence="3" id="KW-1003">Cell membrane</keyword>
<evidence type="ECO:0000256" key="7">
    <source>
        <dbReference type="ARBA" id="ARBA00023136"/>
    </source>
</evidence>
<evidence type="ECO:0000256" key="1">
    <source>
        <dbReference type="ARBA" id="ARBA00004429"/>
    </source>
</evidence>
<keyword evidence="4" id="KW-0997">Cell inner membrane</keyword>
<comment type="subcellular location">
    <subcellularLocation>
        <location evidence="1">Cell inner membrane</location>
        <topology evidence="1">Multi-pass membrane protein</topology>
    </subcellularLocation>
    <subcellularLocation>
        <location evidence="8">Cell membrane</location>
        <topology evidence="8">Multi-pass membrane protein</topology>
    </subcellularLocation>
</comment>
<keyword evidence="7 8" id="KW-0472">Membrane</keyword>
<keyword evidence="5 8" id="KW-0812">Transmembrane</keyword>
<dbReference type="CDD" id="cd06261">
    <property type="entry name" value="TM_PBP2"/>
    <property type="match status" value="2"/>
</dbReference>
<gene>
    <name evidence="10" type="ORF">AKSOIL_0093</name>
</gene>
<evidence type="ECO:0000256" key="5">
    <source>
        <dbReference type="ARBA" id="ARBA00022692"/>
    </source>
</evidence>
<dbReference type="InterPro" id="IPR035906">
    <property type="entry name" value="MetI-like_sf"/>
</dbReference>
<reference evidence="10" key="1">
    <citation type="journal article" date="2009" name="ISME J.">
        <title>Functional metagenomics reveals diverse beta-lactamases in a remote Alaskan soil.</title>
        <authorList>
            <person name="Allen H.K."/>
            <person name="Moe L.A."/>
            <person name="Rodbumrer J."/>
            <person name="Gaarder A."/>
            <person name="Handelsman J."/>
        </authorList>
    </citation>
    <scope>NUCLEOTIDE SEQUENCE</scope>
</reference>
<dbReference type="Gene3D" id="1.10.3720.10">
    <property type="entry name" value="MetI-like"/>
    <property type="match status" value="2"/>
</dbReference>
<feature type="domain" description="ABC transmembrane type-1" evidence="9">
    <location>
        <begin position="62"/>
        <end position="267"/>
    </location>
</feature>
<dbReference type="EMBL" id="EU408356">
    <property type="protein sequence ID" value="ACN58935.1"/>
    <property type="molecule type" value="Genomic_DNA"/>
</dbReference>
<dbReference type="PANTHER" id="PTHR43357:SF3">
    <property type="entry name" value="FE(3+)-TRANSPORT SYSTEM PERMEASE PROTEIN FBPB 2"/>
    <property type="match status" value="1"/>
</dbReference>
<feature type="domain" description="ABC transmembrane type-1" evidence="9">
    <location>
        <begin position="337"/>
        <end position="543"/>
    </location>
</feature>
<feature type="transmembrane region" description="Helical" evidence="8">
    <location>
        <begin position="373"/>
        <end position="399"/>
    </location>
</feature>
<dbReference type="AlphaFoldDB" id="C0INP9"/>
<comment type="similarity">
    <text evidence="8">Belongs to the binding-protein-dependent transport system permease family.</text>
</comment>
<feature type="transmembrane region" description="Helical" evidence="8">
    <location>
        <begin position="298"/>
        <end position="324"/>
    </location>
</feature>
<organism evidence="10">
    <name type="scientific">uncultured bacterium BLR7</name>
    <dbReference type="NCBI Taxonomy" id="506523"/>
    <lineage>
        <taxon>Bacteria</taxon>
        <taxon>environmental samples</taxon>
    </lineage>
</organism>
<feature type="transmembrane region" description="Helical" evidence="8">
    <location>
        <begin position="336"/>
        <end position="361"/>
    </location>
</feature>
<feature type="transmembrane region" description="Helical" evidence="8">
    <location>
        <begin position="66"/>
        <end position="88"/>
    </location>
</feature>
<evidence type="ECO:0000256" key="3">
    <source>
        <dbReference type="ARBA" id="ARBA00022475"/>
    </source>
</evidence>
<protein>
    <submittedName>
        <fullName evidence="10">Ferric iron ABC transporter permease protein</fullName>
    </submittedName>
</protein>
<dbReference type="GO" id="GO:0055085">
    <property type="term" value="P:transmembrane transport"/>
    <property type="evidence" value="ECO:0007669"/>
    <property type="project" value="InterPro"/>
</dbReference>
<feature type="transmembrane region" description="Helical" evidence="8">
    <location>
        <begin position="467"/>
        <end position="489"/>
    </location>
</feature>
<evidence type="ECO:0000256" key="6">
    <source>
        <dbReference type="ARBA" id="ARBA00022989"/>
    </source>
</evidence>
<keyword evidence="6 8" id="KW-1133">Transmembrane helix</keyword>
<name>C0INP9_9BACT</name>
<feature type="transmembrane region" description="Helical" evidence="8">
    <location>
        <begin position="147"/>
        <end position="169"/>
    </location>
</feature>
<feature type="transmembrane region" description="Helical" evidence="8">
    <location>
        <begin position="100"/>
        <end position="127"/>
    </location>
</feature>
<dbReference type="InterPro" id="IPR000515">
    <property type="entry name" value="MetI-like"/>
</dbReference>
<dbReference type="PROSITE" id="PS50928">
    <property type="entry name" value="ABC_TM1"/>
    <property type="match status" value="2"/>
</dbReference>
<sequence length="560" mass="58356">MSGAGLPIRASRAFPALSALDIATLALAILLAIPVASVAVSLFTGISPTFIHIAETVLSEYALNTLMLGAMVIVGVLAIGVPAAWLAASCEFPGRRVLEAALILPLAAPAYVLAYAYAGFLAAYGPVQMGLRDFTGWEVGDYWFPDVRSLTGAAAMLILVLYPYVYLLARARFLSESASAMEAARLLGRGPWSSFFAVSLPLARPALVAGAALAAMETFADYGTVSYFGVPAFTTGIYNAWYSFSDPKAAAQLASILIGFVALALVAEHSLRGPARFHETGRRDRRPTRYKLNAGQSALAIIACALPPIFGFLVPALVLLSLLIDSGGPTRDFGRHLFNSLTLSAGAAVIVTAGALLLAFAKKERPKALVGRAANFASMGYAVPGAVIAIGVLGALVAIDNAVDFATQAIFGVPVGLVLTGGVVALMFAYLVLYLAVALQSITAGLERITPSIGAAAKLLSRGSWDVLMRVHLPLIAPSVLTAALLVFVDVMKELPATLMLRPFNFDTLAIAANNYASDERLNWAAAPSLAIVAAGIIPCILLIRGIAAAQHGKGSDSPS</sequence>
<dbReference type="Pfam" id="PF00528">
    <property type="entry name" value="BPD_transp_1"/>
    <property type="match status" value="1"/>
</dbReference>
<feature type="transmembrane region" description="Helical" evidence="8">
    <location>
        <begin position="411"/>
        <end position="439"/>
    </location>
</feature>
<evidence type="ECO:0000256" key="4">
    <source>
        <dbReference type="ARBA" id="ARBA00022519"/>
    </source>
</evidence>
<dbReference type="GO" id="GO:0005886">
    <property type="term" value="C:plasma membrane"/>
    <property type="evidence" value="ECO:0007669"/>
    <property type="project" value="UniProtKB-SubCell"/>
</dbReference>
<feature type="transmembrane region" description="Helical" evidence="8">
    <location>
        <begin position="20"/>
        <end position="46"/>
    </location>
</feature>
<dbReference type="PANTHER" id="PTHR43357">
    <property type="entry name" value="INNER MEMBRANE ABC TRANSPORTER PERMEASE PROTEIN YDCV"/>
    <property type="match status" value="1"/>
</dbReference>
<feature type="transmembrane region" description="Helical" evidence="8">
    <location>
        <begin position="524"/>
        <end position="544"/>
    </location>
</feature>
<dbReference type="SUPFAM" id="SSF161098">
    <property type="entry name" value="MetI-like"/>
    <property type="match status" value="2"/>
</dbReference>
<evidence type="ECO:0000313" key="10">
    <source>
        <dbReference type="EMBL" id="ACN58935.1"/>
    </source>
</evidence>
<evidence type="ECO:0000256" key="8">
    <source>
        <dbReference type="RuleBase" id="RU363032"/>
    </source>
</evidence>
<evidence type="ECO:0000256" key="2">
    <source>
        <dbReference type="ARBA" id="ARBA00022448"/>
    </source>
</evidence>
<accession>C0INP9</accession>
<evidence type="ECO:0000259" key="9">
    <source>
        <dbReference type="PROSITE" id="PS50928"/>
    </source>
</evidence>
<feature type="transmembrane region" description="Helical" evidence="8">
    <location>
        <begin position="249"/>
        <end position="267"/>
    </location>
</feature>
<dbReference type="FunFam" id="1.10.3720.10:FF:000088">
    <property type="entry name" value="Iron(III) ABC transporter, permease protein"/>
    <property type="match status" value="1"/>
</dbReference>
<proteinExistence type="inferred from homology"/>
<keyword evidence="2 8" id="KW-0813">Transport</keyword>